<keyword evidence="5 12" id="KW-0645">Protease</keyword>
<name>A0A1E3PJW0_9ASCO</name>
<dbReference type="GO" id="GO:0006995">
    <property type="term" value="P:cellular response to nitrogen starvation"/>
    <property type="evidence" value="ECO:0007669"/>
    <property type="project" value="UniProtKB-ARBA"/>
</dbReference>
<dbReference type="GO" id="GO:0004185">
    <property type="term" value="F:serine-type carboxypeptidase activity"/>
    <property type="evidence" value="ECO:0007669"/>
    <property type="project" value="UniProtKB-UniRule"/>
</dbReference>
<dbReference type="EMBL" id="KV454410">
    <property type="protein sequence ID" value="ODQ65484.1"/>
    <property type="molecule type" value="Genomic_DNA"/>
</dbReference>
<evidence type="ECO:0000256" key="6">
    <source>
        <dbReference type="ARBA" id="ARBA00022729"/>
    </source>
</evidence>
<sequence length="524" mass="58669">MKIQSFALLAGSASLASAFSIPFLDDASFQIPFFDKLKSKQSLADKAAVAFGDIPEDLESIWHEMEQEFPDQAAKYNFLSKPSKLSSSRKTEWLYNVRDDEFPKHGLRVKDPSILGVDNVKQFSGYLDIDEDKKHLFYWFFESRNDPANDPIILWLNGGPGCSSNTGLFFELGPSSINQTLDIVRNPYSWNNNASVIFLDQPVNVGFSYSDKTVDNTIAAADDVYALLSLFFKQFPEYSNQKFHIAGESYAGHYIPAFASKIISEPNRNFNLTSVLIGNGIVDPLVQSAYYEPMACGKGGYPSVLEPRECKKMRDAHPKCAKLIQACYDTDSRFACVPANFYCENALFEPYSKTGLNYYDIRIPCDGDLCYSQIDWVEQYLNQEHVMQAIGAEVESFTGCDSGVGVAFSATGDGSKPFQGYVTSLLEADVAVLVYAGDKDFICNWLGNQAWSNALEWSHGEKFALETMKPWKIGEEEAGSIKNVEKFTFLRVYDGGHMVPYDQPEASLEMVNRWISGDYKLGTK</sequence>
<dbReference type="STRING" id="857566.A0A1E3PJW0"/>
<evidence type="ECO:0000256" key="8">
    <source>
        <dbReference type="ARBA" id="ARBA00023145"/>
    </source>
</evidence>
<dbReference type="InterPro" id="IPR033124">
    <property type="entry name" value="Ser_caboxypep_his_AS"/>
</dbReference>
<comment type="subcellular location">
    <subcellularLocation>
        <location evidence="1">Vacuole</location>
    </subcellularLocation>
</comment>
<dbReference type="OrthoDB" id="443318at2759"/>
<dbReference type="GO" id="GO:0031638">
    <property type="term" value="P:zymogen activation"/>
    <property type="evidence" value="ECO:0007669"/>
    <property type="project" value="UniProtKB-ARBA"/>
</dbReference>
<dbReference type="Gene3D" id="3.40.50.1820">
    <property type="entry name" value="alpha/beta hydrolase"/>
    <property type="match status" value="1"/>
</dbReference>
<dbReference type="PANTHER" id="PTHR11802">
    <property type="entry name" value="SERINE PROTEASE FAMILY S10 SERINE CARBOXYPEPTIDASE"/>
    <property type="match status" value="1"/>
</dbReference>
<evidence type="ECO:0000313" key="15">
    <source>
        <dbReference type="Proteomes" id="UP000095009"/>
    </source>
</evidence>
<dbReference type="Pfam" id="PF00450">
    <property type="entry name" value="Peptidase_S10"/>
    <property type="match status" value="1"/>
</dbReference>
<proteinExistence type="inferred from homology"/>
<dbReference type="InterPro" id="IPR018202">
    <property type="entry name" value="Ser_caboxypep_ser_AS"/>
</dbReference>
<dbReference type="PRINTS" id="PR00724">
    <property type="entry name" value="CRBOXYPTASEC"/>
</dbReference>
<dbReference type="PROSITE" id="PS00560">
    <property type="entry name" value="CARBOXYPEPT_SER_HIS"/>
    <property type="match status" value="1"/>
</dbReference>
<feature type="signal peptide" evidence="12">
    <location>
        <begin position="1"/>
        <end position="18"/>
    </location>
</feature>
<keyword evidence="10" id="KW-0325">Glycoprotein</keyword>
<protein>
    <recommendedName>
        <fullName evidence="12">Carboxypeptidase</fullName>
        <ecNumber evidence="12">3.4.16.-</ecNumber>
    </recommendedName>
</protein>
<evidence type="ECO:0000256" key="12">
    <source>
        <dbReference type="RuleBase" id="RU361156"/>
    </source>
</evidence>
<evidence type="ECO:0000256" key="2">
    <source>
        <dbReference type="ARBA" id="ARBA00009431"/>
    </source>
</evidence>
<evidence type="ECO:0000313" key="14">
    <source>
        <dbReference type="EMBL" id="ODQ65484.1"/>
    </source>
</evidence>
<evidence type="ECO:0000256" key="9">
    <source>
        <dbReference type="ARBA" id="ARBA00023157"/>
    </source>
</evidence>
<feature type="chain" id="PRO_5009027346" description="Carboxypeptidase" evidence="12">
    <location>
        <begin position="19"/>
        <end position="524"/>
    </location>
</feature>
<dbReference type="Gene3D" id="1.10.287.410">
    <property type="match status" value="1"/>
</dbReference>
<evidence type="ECO:0000256" key="3">
    <source>
        <dbReference type="ARBA" id="ARBA00022554"/>
    </source>
</evidence>
<evidence type="ECO:0000259" key="13">
    <source>
        <dbReference type="Pfam" id="PF05388"/>
    </source>
</evidence>
<dbReference type="Pfam" id="PF05388">
    <property type="entry name" value="Carbpep_Y_N"/>
    <property type="match status" value="1"/>
</dbReference>
<keyword evidence="7 12" id="KW-0378">Hydrolase</keyword>
<evidence type="ECO:0000256" key="5">
    <source>
        <dbReference type="ARBA" id="ARBA00022670"/>
    </source>
</evidence>
<comment type="similarity">
    <text evidence="2 12">Belongs to the peptidase S10 family.</text>
</comment>
<dbReference type="GO" id="GO:0000328">
    <property type="term" value="C:fungal-type vacuole lumen"/>
    <property type="evidence" value="ECO:0007669"/>
    <property type="project" value="UniProtKB-ARBA"/>
</dbReference>
<dbReference type="GO" id="GO:0046938">
    <property type="term" value="P:phytochelatin biosynthetic process"/>
    <property type="evidence" value="ECO:0007669"/>
    <property type="project" value="UniProtKB-ARBA"/>
</dbReference>
<evidence type="ECO:0000256" key="4">
    <source>
        <dbReference type="ARBA" id="ARBA00022645"/>
    </source>
</evidence>
<evidence type="ECO:0000256" key="11">
    <source>
        <dbReference type="ARBA" id="ARBA00052076"/>
    </source>
</evidence>
<keyword evidence="6 12" id="KW-0732">Signal</keyword>
<comment type="catalytic activity">
    <reaction evidence="11">
        <text>Release of a C-terminal amino acid with broad specificity.</text>
        <dbReference type="EC" id="3.4.16.5"/>
    </reaction>
</comment>
<gene>
    <name evidence="14" type="ORF">NADFUDRAFT_52072</name>
</gene>
<dbReference type="EC" id="3.4.16.-" evidence="12"/>
<reference evidence="14 15" key="1">
    <citation type="journal article" date="2016" name="Proc. Natl. Acad. Sci. U.S.A.">
        <title>Comparative genomics of biotechnologically important yeasts.</title>
        <authorList>
            <person name="Riley R."/>
            <person name="Haridas S."/>
            <person name="Wolfe K.H."/>
            <person name="Lopes M.R."/>
            <person name="Hittinger C.T."/>
            <person name="Goeker M."/>
            <person name="Salamov A.A."/>
            <person name="Wisecaver J.H."/>
            <person name="Long T.M."/>
            <person name="Calvey C.H."/>
            <person name="Aerts A.L."/>
            <person name="Barry K.W."/>
            <person name="Choi C."/>
            <person name="Clum A."/>
            <person name="Coughlan A.Y."/>
            <person name="Deshpande S."/>
            <person name="Douglass A.P."/>
            <person name="Hanson S.J."/>
            <person name="Klenk H.-P."/>
            <person name="LaButti K.M."/>
            <person name="Lapidus A."/>
            <person name="Lindquist E.A."/>
            <person name="Lipzen A.M."/>
            <person name="Meier-Kolthoff J.P."/>
            <person name="Ohm R.A."/>
            <person name="Otillar R.P."/>
            <person name="Pangilinan J.L."/>
            <person name="Peng Y."/>
            <person name="Rokas A."/>
            <person name="Rosa C.A."/>
            <person name="Scheuner C."/>
            <person name="Sibirny A.A."/>
            <person name="Slot J.C."/>
            <person name="Stielow J.B."/>
            <person name="Sun H."/>
            <person name="Kurtzman C.P."/>
            <person name="Blackwell M."/>
            <person name="Grigoriev I.V."/>
            <person name="Jeffries T.W."/>
        </authorList>
    </citation>
    <scope>NUCLEOTIDE SEQUENCE [LARGE SCALE GENOMIC DNA]</scope>
    <source>
        <strain evidence="14 15">DSM 6958</strain>
    </source>
</reference>
<dbReference type="InterPro" id="IPR029058">
    <property type="entry name" value="AB_hydrolase_fold"/>
</dbReference>
<keyword evidence="4 12" id="KW-0121">Carboxypeptidase</keyword>
<dbReference type="AlphaFoldDB" id="A0A1E3PJW0"/>
<dbReference type="InterPro" id="IPR001563">
    <property type="entry name" value="Peptidase_S10"/>
</dbReference>
<evidence type="ECO:0000256" key="7">
    <source>
        <dbReference type="ARBA" id="ARBA00022801"/>
    </source>
</evidence>
<dbReference type="SUPFAM" id="SSF53474">
    <property type="entry name" value="alpha/beta-Hydrolases"/>
    <property type="match status" value="1"/>
</dbReference>
<organism evidence="14 15">
    <name type="scientific">Nadsonia fulvescens var. elongata DSM 6958</name>
    <dbReference type="NCBI Taxonomy" id="857566"/>
    <lineage>
        <taxon>Eukaryota</taxon>
        <taxon>Fungi</taxon>
        <taxon>Dikarya</taxon>
        <taxon>Ascomycota</taxon>
        <taxon>Saccharomycotina</taxon>
        <taxon>Dipodascomycetes</taxon>
        <taxon>Dipodascales</taxon>
        <taxon>Dipodascales incertae sedis</taxon>
        <taxon>Nadsonia</taxon>
    </lineage>
</organism>
<dbReference type="PANTHER" id="PTHR11802:SF113">
    <property type="entry name" value="SERINE CARBOXYPEPTIDASE CTSA-4.1"/>
    <property type="match status" value="1"/>
</dbReference>
<evidence type="ECO:0000256" key="1">
    <source>
        <dbReference type="ARBA" id="ARBA00004116"/>
    </source>
</evidence>
<keyword evidence="3" id="KW-0926">Vacuole</keyword>
<dbReference type="PROSITE" id="PS00131">
    <property type="entry name" value="CARBOXYPEPT_SER_SER"/>
    <property type="match status" value="1"/>
</dbReference>
<keyword evidence="9" id="KW-1015">Disulfide bond</keyword>
<dbReference type="InterPro" id="IPR008442">
    <property type="entry name" value="Propeptide_carboxypepY"/>
</dbReference>
<keyword evidence="15" id="KW-1185">Reference proteome</keyword>
<evidence type="ECO:0000256" key="10">
    <source>
        <dbReference type="ARBA" id="ARBA00023180"/>
    </source>
</evidence>
<dbReference type="FunFam" id="1.10.287.410:FF:000001">
    <property type="entry name" value="Carboxypeptidase Y"/>
    <property type="match status" value="1"/>
</dbReference>
<accession>A0A1E3PJW0</accession>
<dbReference type="Proteomes" id="UP000095009">
    <property type="component" value="Unassembled WGS sequence"/>
</dbReference>
<keyword evidence="8" id="KW-0865">Zymogen</keyword>
<feature type="domain" description="Propeptide carboxypeptidase Y" evidence="13">
    <location>
        <begin position="37"/>
        <end position="105"/>
    </location>
</feature>